<evidence type="ECO:0000313" key="1">
    <source>
        <dbReference type="EMBL" id="EFV00858.1"/>
    </source>
</evidence>
<dbReference type="OrthoDB" id="1779429at2"/>
<dbReference type="AlphaFoldDB" id="E6MJ38"/>
<protein>
    <submittedName>
        <fullName evidence="1">Glucitol operon activator protein (GutM)</fullName>
    </submittedName>
</protein>
<proteinExistence type="predicted"/>
<evidence type="ECO:0000313" key="2">
    <source>
        <dbReference type="Proteomes" id="UP000004754"/>
    </source>
</evidence>
<dbReference type="eggNOG" id="COG4578">
    <property type="taxonomic scope" value="Bacteria"/>
</dbReference>
<keyword evidence="2" id="KW-1185">Reference proteome</keyword>
<dbReference type="Proteomes" id="UP000004754">
    <property type="component" value="Unassembled WGS sequence"/>
</dbReference>
<sequence length="170" mass="18456">MAILWLALFLMMALQIGLGAIQTRACRRDLAALRGSGTVGVGHVKAGWSRTGRIVILSYQKSLGRVVACREMTGITIFARFKDRPDYVGRDLAAMRELGLAADAREFRFARRRHPYDAAAVSAKKGALIQAVEAIERRLAAEADAAGTAGADREPSLHARALAKARLRAR</sequence>
<organism evidence="1 2">
    <name type="scientific">Pseudoramibacter alactolyticus ATCC 23263</name>
    <dbReference type="NCBI Taxonomy" id="887929"/>
    <lineage>
        <taxon>Bacteria</taxon>
        <taxon>Bacillati</taxon>
        <taxon>Bacillota</taxon>
        <taxon>Clostridia</taxon>
        <taxon>Eubacteriales</taxon>
        <taxon>Eubacteriaceae</taxon>
        <taxon>Pseudoramibacter</taxon>
    </lineage>
</organism>
<dbReference type="HOGENOM" id="CLU_133795_0_0_9"/>
<reference evidence="1 2" key="1">
    <citation type="submission" date="2010-12" db="EMBL/GenBank/DDBJ databases">
        <authorList>
            <person name="Muzny D."/>
            <person name="Qin X."/>
            <person name="Deng J."/>
            <person name="Jiang H."/>
            <person name="Liu Y."/>
            <person name="Qu J."/>
            <person name="Song X.-Z."/>
            <person name="Zhang L."/>
            <person name="Thornton R."/>
            <person name="Coyle M."/>
            <person name="Francisco L."/>
            <person name="Jackson L."/>
            <person name="Javaid M."/>
            <person name="Korchina V."/>
            <person name="Kovar C."/>
            <person name="Mata R."/>
            <person name="Mathew T."/>
            <person name="Ngo R."/>
            <person name="Nguyen L."/>
            <person name="Nguyen N."/>
            <person name="Okwuonu G."/>
            <person name="Ongeri F."/>
            <person name="Pham C."/>
            <person name="Simmons D."/>
            <person name="Wilczek-Boney K."/>
            <person name="Hale W."/>
            <person name="Jakkamsetti A."/>
            <person name="Pham P."/>
            <person name="Ruth R."/>
            <person name="San Lucas F."/>
            <person name="Warren J."/>
            <person name="Zhang J."/>
            <person name="Zhao Z."/>
            <person name="Zhou C."/>
            <person name="Zhu D."/>
            <person name="Lee S."/>
            <person name="Bess C."/>
            <person name="Blankenburg K."/>
            <person name="Forbes L."/>
            <person name="Fu Q."/>
            <person name="Gubbala S."/>
            <person name="Hirani K."/>
            <person name="Jayaseelan J.C."/>
            <person name="Lara F."/>
            <person name="Munidasa M."/>
            <person name="Palculict T."/>
            <person name="Patil S."/>
            <person name="Pu L.-L."/>
            <person name="Saada N."/>
            <person name="Tang L."/>
            <person name="Weissenberger G."/>
            <person name="Zhu Y."/>
            <person name="Hemphill L."/>
            <person name="Shang Y."/>
            <person name="Youmans B."/>
            <person name="Ayvaz T."/>
            <person name="Ross M."/>
            <person name="Santibanez J."/>
            <person name="Aqrawi P."/>
            <person name="Gross S."/>
            <person name="Joshi V."/>
            <person name="Fowler G."/>
            <person name="Nazareth L."/>
            <person name="Reid J."/>
            <person name="Worley K."/>
            <person name="Petrosino J."/>
            <person name="Highlander S."/>
            <person name="Gibbs R."/>
        </authorList>
    </citation>
    <scope>NUCLEOTIDE SEQUENCE [LARGE SCALE GENOMIC DNA]</scope>
    <source>
        <strain evidence="1 2">ATCC 23263</strain>
    </source>
</reference>
<comment type="caution">
    <text evidence="1">The sequence shown here is derived from an EMBL/GenBank/DDBJ whole genome shotgun (WGS) entry which is preliminary data.</text>
</comment>
<dbReference type="Pfam" id="PF06923">
    <property type="entry name" value="GutM"/>
    <property type="match status" value="1"/>
</dbReference>
<dbReference type="RefSeq" id="WP_006599445.1">
    <property type="nucleotide sequence ID" value="NZ_GL622359.1"/>
</dbReference>
<dbReference type="EMBL" id="AEQN01000026">
    <property type="protein sequence ID" value="EFV00858.1"/>
    <property type="molecule type" value="Genomic_DNA"/>
</dbReference>
<dbReference type="InterPro" id="IPR009693">
    <property type="entry name" value="Glucitol_operon_activator"/>
</dbReference>
<gene>
    <name evidence="1" type="ORF">HMP0721_2023</name>
</gene>
<dbReference type="STRING" id="887929.HMP0721_2023"/>
<accession>E6MJ38</accession>
<name>E6MJ38_9FIRM</name>